<evidence type="ECO:0000256" key="10">
    <source>
        <dbReference type="ARBA" id="ARBA00049406"/>
    </source>
</evidence>
<dbReference type="InterPro" id="IPR005131">
    <property type="entry name" value="Ser_deHydtase_bsu"/>
</dbReference>
<dbReference type="InterPro" id="IPR004644">
    <property type="entry name" value="Fe-S_L-Ser_mono"/>
</dbReference>
<sequence>MISVFELFKVGIGPSSSHTVGPMAAAAAFADRLAEAGLIGRTVRVEVALFGSLAWTGKGHGTDKAVILGLAGERPQTVDPDRADSIVATVATERSLRLGDRQPIRFDPKLDILFDGIADTPKHPNTLAFRAFDAAGTLLVEERWCSIGGGFVVPEADVGQPVRADDAVLPFPFRNARDLLAMADGAGLSIADLVVANEHARRSCAEVTAHLDRIVEVMMGCVDRGISTVGELPGGLAVRRRAKAIRDRLTSRNAPTPHEVMDWVSLYAIAVNEENAAGGRVVTAPTNGAAGVVPATLRYYRDHCPGAARAGMHLFLLTATAIGALFKMNASISGAEVGCQGEVGVACSMAAGGLAAALGASNAQIENAAEIGMEHHLGMTCDPIGGLVQVPCIERNAFGAISAVNAASLALHGDGTHIVSLDKVIVTMRETGRDMASKYKETSLGGLAVNLPEC</sequence>
<accession>A0ABT0DEG9</accession>
<evidence type="ECO:0000256" key="7">
    <source>
        <dbReference type="ARBA" id="ARBA00023004"/>
    </source>
</evidence>
<organism evidence="14 15">
    <name type="scientific">Ancylobacter crimeensis</name>
    <dbReference type="NCBI Taxonomy" id="2579147"/>
    <lineage>
        <taxon>Bacteria</taxon>
        <taxon>Pseudomonadati</taxon>
        <taxon>Pseudomonadota</taxon>
        <taxon>Alphaproteobacteria</taxon>
        <taxon>Hyphomicrobiales</taxon>
        <taxon>Xanthobacteraceae</taxon>
        <taxon>Ancylobacter</taxon>
    </lineage>
</organism>
<dbReference type="RefSeq" id="WP_247030248.1">
    <property type="nucleotide sequence ID" value="NZ_JALKCH010000010.1"/>
</dbReference>
<keyword evidence="4 11" id="KW-0312">Gluconeogenesis</keyword>
<dbReference type="InterPro" id="IPR029009">
    <property type="entry name" value="ASB_dom_sf"/>
</dbReference>
<reference evidence="14 15" key="1">
    <citation type="submission" date="2022-04" db="EMBL/GenBank/DDBJ databases">
        <authorList>
            <person name="Grouzdev D.S."/>
            <person name="Pantiukh K.S."/>
            <person name="Krutkina M.S."/>
        </authorList>
    </citation>
    <scope>NUCLEOTIDE SEQUENCE [LARGE SCALE GENOMIC DNA]</scope>
    <source>
        <strain evidence="14 15">6x-1</strain>
    </source>
</reference>
<evidence type="ECO:0000256" key="1">
    <source>
        <dbReference type="ARBA" id="ARBA00001966"/>
    </source>
</evidence>
<evidence type="ECO:0000256" key="11">
    <source>
        <dbReference type="RuleBase" id="RU366059"/>
    </source>
</evidence>
<evidence type="ECO:0000259" key="12">
    <source>
        <dbReference type="Pfam" id="PF03313"/>
    </source>
</evidence>
<keyword evidence="7 11" id="KW-0408">Iron</keyword>
<dbReference type="PANTHER" id="PTHR30182:SF1">
    <property type="entry name" value="L-SERINE DEHYDRATASE 1"/>
    <property type="match status" value="1"/>
</dbReference>
<evidence type="ECO:0000313" key="14">
    <source>
        <dbReference type="EMBL" id="MCK0198360.1"/>
    </source>
</evidence>
<feature type="domain" description="Serine dehydratase beta chain" evidence="13">
    <location>
        <begin position="3"/>
        <end position="155"/>
    </location>
</feature>
<dbReference type="Pfam" id="PF03313">
    <property type="entry name" value="SDH_alpha"/>
    <property type="match status" value="1"/>
</dbReference>
<comment type="caution">
    <text evidence="14">The sequence shown here is derived from an EMBL/GenBank/DDBJ whole genome shotgun (WGS) entry which is preliminary data.</text>
</comment>
<evidence type="ECO:0000256" key="6">
    <source>
        <dbReference type="ARBA" id="ARBA00022723"/>
    </source>
</evidence>
<name>A0ABT0DEG9_9HYPH</name>
<dbReference type="InterPro" id="IPR051318">
    <property type="entry name" value="Fe-S_L-Ser"/>
</dbReference>
<evidence type="ECO:0000313" key="15">
    <source>
        <dbReference type="Proteomes" id="UP001203284"/>
    </source>
</evidence>
<evidence type="ECO:0000256" key="8">
    <source>
        <dbReference type="ARBA" id="ARBA00023014"/>
    </source>
</evidence>
<evidence type="ECO:0000256" key="5">
    <source>
        <dbReference type="ARBA" id="ARBA00022485"/>
    </source>
</evidence>
<protein>
    <recommendedName>
        <fullName evidence="11">L-serine dehydratase</fullName>
        <ecNumber evidence="11">4.3.1.17</ecNumber>
    </recommendedName>
</protein>
<dbReference type="PANTHER" id="PTHR30182">
    <property type="entry name" value="L-SERINE DEHYDRATASE"/>
    <property type="match status" value="1"/>
</dbReference>
<gene>
    <name evidence="14" type="ORF">MWN34_15715</name>
</gene>
<feature type="domain" description="Serine dehydratase-like alpha subunit" evidence="12">
    <location>
        <begin position="186"/>
        <end position="448"/>
    </location>
</feature>
<dbReference type="NCBIfam" id="TIGR00720">
    <property type="entry name" value="sda_mono"/>
    <property type="match status" value="1"/>
</dbReference>
<comment type="cofactor">
    <cofactor evidence="1 11">
        <name>[4Fe-4S] cluster</name>
        <dbReference type="ChEBI" id="CHEBI:49883"/>
    </cofactor>
</comment>
<dbReference type="EMBL" id="JALKCH010000010">
    <property type="protein sequence ID" value="MCK0198360.1"/>
    <property type="molecule type" value="Genomic_DNA"/>
</dbReference>
<evidence type="ECO:0000256" key="9">
    <source>
        <dbReference type="ARBA" id="ARBA00023239"/>
    </source>
</evidence>
<dbReference type="GO" id="GO:0003941">
    <property type="term" value="F:L-serine ammonia-lyase activity"/>
    <property type="evidence" value="ECO:0007669"/>
    <property type="project" value="UniProtKB-EC"/>
</dbReference>
<dbReference type="Proteomes" id="UP001203284">
    <property type="component" value="Unassembled WGS sequence"/>
</dbReference>
<dbReference type="SUPFAM" id="SSF143548">
    <property type="entry name" value="Serine metabolism enzymes domain"/>
    <property type="match status" value="1"/>
</dbReference>
<proteinExistence type="inferred from homology"/>
<evidence type="ECO:0000256" key="3">
    <source>
        <dbReference type="ARBA" id="ARBA00008636"/>
    </source>
</evidence>
<dbReference type="InterPro" id="IPR005130">
    <property type="entry name" value="Ser_deHydtase-like_asu"/>
</dbReference>
<evidence type="ECO:0000256" key="2">
    <source>
        <dbReference type="ARBA" id="ARBA00004742"/>
    </source>
</evidence>
<comment type="catalytic activity">
    <reaction evidence="10 11">
        <text>L-serine = pyruvate + NH4(+)</text>
        <dbReference type="Rhea" id="RHEA:19169"/>
        <dbReference type="ChEBI" id="CHEBI:15361"/>
        <dbReference type="ChEBI" id="CHEBI:28938"/>
        <dbReference type="ChEBI" id="CHEBI:33384"/>
        <dbReference type="EC" id="4.3.1.17"/>
    </reaction>
</comment>
<dbReference type="EC" id="4.3.1.17" evidence="11"/>
<keyword evidence="8 11" id="KW-0411">Iron-sulfur</keyword>
<evidence type="ECO:0000256" key="4">
    <source>
        <dbReference type="ARBA" id="ARBA00022432"/>
    </source>
</evidence>
<dbReference type="Pfam" id="PF03315">
    <property type="entry name" value="SDH_beta"/>
    <property type="match status" value="1"/>
</dbReference>
<comment type="similarity">
    <text evidence="3 11">Belongs to the iron-sulfur dependent L-serine dehydratase family.</text>
</comment>
<comment type="pathway">
    <text evidence="2">Carbohydrate biosynthesis; gluconeogenesis.</text>
</comment>
<keyword evidence="6 11" id="KW-0479">Metal-binding</keyword>
<keyword evidence="5 11" id="KW-0004">4Fe-4S</keyword>
<keyword evidence="15" id="KW-1185">Reference proteome</keyword>
<evidence type="ECO:0000259" key="13">
    <source>
        <dbReference type="Pfam" id="PF03315"/>
    </source>
</evidence>
<dbReference type="Gene3D" id="3.30.1330.90">
    <property type="entry name" value="D-3-phosphoglycerate dehydrogenase, domain 3"/>
    <property type="match status" value="1"/>
</dbReference>
<keyword evidence="9 11" id="KW-0456">Lyase</keyword>